<keyword evidence="2" id="KW-1185">Reference proteome</keyword>
<accession>A0A5B7CGD9</accession>
<comment type="caution">
    <text evidence="1">The sequence shown here is derived from an EMBL/GenBank/DDBJ whole genome shotgun (WGS) entry which is preliminary data.</text>
</comment>
<evidence type="ECO:0000313" key="2">
    <source>
        <dbReference type="Proteomes" id="UP000324222"/>
    </source>
</evidence>
<gene>
    <name evidence="1" type="ORF">E2C01_001315</name>
</gene>
<evidence type="ECO:0000313" key="1">
    <source>
        <dbReference type="EMBL" id="MPC08722.1"/>
    </source>
</evidence>
<sequence>MCKNFVNPFSTMTRFHIHSTDYLVILYSFRNLCGGLK</sequence>
<name>A0A5B7CGD9_PORTR</name>
<protein>
    <submittedName>
        <fullName evidence="1">Uncharacterized protein</fullName>
    </submittedName>
</protein>
<proteinExistence type="predicted"/>
<dbReference type="AlphaFoldDB" id="A0A5B7CGD9"/>
<organism evidence="1 2">
    <name type="scientific">Portunus trituberculatus</name>
    <name type="common">Swimming crab</name>
    <name type="synonym">Neptunus trituberculatus</name>
    <dbReference type="NCBI Taxonomy" id="210409"/>
    <lineage>
        <taxon>Eukaryota</taxon>
        <taxon>Metazoa</taxon>
        <taxon>Ecdysozoa</taxon>
        <taxon>Arthropoda</taxon>
        <taxon>Crustacea</taxon>
        <taxon>Multicrustacea</taxon>
        <taxon>Malacostraca</taxon>
        <taxon>Eumalacostraca</taxon>
        <taxon>Eucarida</taxon>
        <taxon>Decapoda</taxon>
        <taxon>Pleocyemata</taxon>
        <taxon>Brachyura</taxon>
        <taxon>Eubrachyura</taxon>
        <taxon>Portunoidea</taxon>
        <taxon>Portunidae</taxon>
        <taxon>Portuninae</taxon>
        <taxon>Portunus</taxon>
    </lineage>
</organism>
<reference evidence="1 2" key="1">
    <citation type="submission" date="2019-05" db="EMBL/GenBank/DDBJ databases">
        <title>Another draft genome of Portunus trituberculatus and its Hox gene families provides insights of decapod evolution.</title>
        <authorList>
            <person name="Jeong J.-H."/>
            <person name="Song I."/>
            <person name="Kim S."/>
            <person name="Choi T."/>
            <person name="Kim D."/>
            <person name="Ryu S."/>
            <person name="Kim W."/>
        </authorList>
    </citation>
    <scope>NUCLEOTIDE SEQUENCE [LARGE SCALE GENOMIC DNA]</scope>
    <source>
        <tissue evidence="1">Muscle</tissue>
    </source>
</reference>
<dbReference type="EMBL" id="VSRR010000041">
    <property type="protein sequence ID" value="MPC08722.1"/>
    <property type="molecule type" value="Genomic_DNA"/>
</dbReference>
<dbReference type="Proteomes" id="UP000324222">
    <property type="component" value="Unassembled WGS sequence"/>
</dbReference>